<name>S5UB05_9BACT</name>
<reference evidence="1" key="1">
    <citation type="journal article" date="2013" name="Proc. Natl. Acad. Sci. U.S.A.">
        <title>Mapping gene clusters within arrayed metagenomic libraries to expand the structural diversity of biomedically relevant natural products.</title>
        <authorList>
            <person name="Owen J.G."/>
            <person name="Reddy B.V."/>
            <person name="Ternei M.A."/>
            <person name="Charlop-Powers Z."/>
            <person name="Calle P.Y."/>
            <person name="Kim J.H."/>
            <person name="Brady S.F."/>
        </authorList>
    </citation>
    <scope>NUCLEOTIDE SEQUENCE</scope>
</reference>
<accession>S5UB05</accession>
<dbReference type="AlphaFoldDB" id="S5UB05"/>
<dbReference type="EMBL" id="KF264546">
    <property type="protein sequence ID" value="AGS49524.1"/>
    <property type="molecule type" value="Genomic_DNA"/>
</dbReference>
<proteinExistence type="predicted"/>
<evidence type="ECO:0000313" key="1">
    <source>
        <dbReference type="EMBL" id="AGS49524.1"/>
    </source>
</evidence>
<organism evidence="1">
    <name type="scientific">uncultured bacterium esnapd7</name>
    <dbReference type="NCBI Taxonomy" id="1366614"/>
    <lineage>
        <taxon>Bacteria</taxon>
        <taxon>environmental samples</taxon>
    </lineage>
</organism>
<protein>
    <submittedName>
        <fullName evidence="1">Uncharacterized protein</fullName>
    </submittedName>
</protein>
<sequence length="23" mass="2778">MMIDDLTHTAYELLGRYRNRPVI</sequence>